<evidence type="ECO:0000313" key="3">
    <source>
        <dbReference type="EMBL" id="VAW04669.1"/>
    </source>
</evidence>
<dbReference type="PANTHER" id="PTHR34653">
    <property type="match status" value="1"/>
</dbReference>
<keyword evidence="2" id="KW-0975">Bacterial flagellum</keyword>
<dbReference type="HAMAP" id="MF_00724">
    <property type="entry name" value="FliE"/>
    <property type="match status" value="1"/>
</dbReference>
<accession>A0A3B0SWD0</accession>
<dbReference type="Pfam" id="PF02049">
    <property type="entry name" value="FliE"/>
    <property type="match status" value="1"/>
</dbReference>
<sequence length="113" mass="11472">MNIKAMDAANAYSNALKNQGIGSGTDKIDGISGISSLRGDGEGTFSDVLKAAISNTSDAVSVSANTGIGALNGSADLVDVVTSVQNAEIVLQSVVAVRDKVISAYQDIIKMPI</sequence>
<dbReference type="GO" id="GO:0071973">
    <property type="term" value="P:bacterial-type flagellum-dependent cell motility"/>
    <property type="evidence" value="ECO:0007669"/>
    <property type="project" value="InterPro"/>
</dbReference>
<dbReference type="GO" id="GO:0003774">
    <property type="term" value="F:cytoskeletal motor activity"/>
    <property type="evidence" value="ECO:0007669"/>
    <property type="project" value="InterPro"/>
</dbReference>
<dbReference type="EMBL" id="UOEJ01000196">
    <property type="protein sequence ID" value="VAW04669.1"/>
    <property type="molecule type" value="Genomic_DNA"/>
</dbReference>
<dbReference type="PRINTS" id="PR01006">
    <property type="entry name" value="FLGHOOKFLIE"/>
</dbReference>
<dbReference type="InterPro" id="IPR001624">
    <property type="entry name" value="FliE"/>
</dbReference>
<evidence type="ECO:0000256" key="2">
    <source>
        <dbReference type="ARBA" id="ARBA00023143"/>
    </source>
</evidence>
<gene>
    <name evidence="3" type="ORF">MNBD_ALPHA01-558</name>
</gene>
<name>A0A3B0SWD0_9ZZZZ</name>
<dbReference type="AlphaFoldDB" id="A0A3B0SWD0"/>
<dbReference type="GO" id="GO:0005198">
    <property type="term" value="F:structural molecule activity"/>
    <property type="evidence" value="ECO:0007669"/>
    <property type="project" value="InterPro"/>
</dbReference>
<protein>
    <recommendedName>
        <fullName evidence="4">Flagellar hook-basal body complex protein FliE</fullName>
    </recommendedName>
</protein>
<dbReference type="NCBIfam" id="TIGR00205">
    <property type="entry name" value="fliE"/>
    <property type="match status" value="1"/>
</dbReference>
<organism evidence="3">
    <name type="scientific">hydrothermal vent metagenome</name>
    <dbReference type="NCBI Taxonomy" id="652676"/>
    <lineage>
        <taxon>unclassified sequences</taxon>
        <taxon>metagenomes</taxon>
        <taxon>ecological metagenomes</taxon>
    </lineage>
</organism>
<evidence type="ECO:0008006" key="4">
    <source>
        <dbReference type="Google" id="ProtNLM"/>
    </source>
</evidence>
<dbReference type="GO" id="GO:0009425">
    <property type="term" value="C:bacterial-type flagellum basal body"/>
    <property type="evidence" value="ECO:0007669"/>
    <property type="project" value="UniProtKB-SubCell"/>
</dbReference>
<dbReference type="PANTHER" id="PTHR34653:SF1">
    <property type="entry name" value="FLAGELLAR HOOK-BASAL BODY COMPLEX PROTEIN FLIE"/>
    <property type="match status" value="1"/>
</dbReference>
<reference evidence="3" key="1">
    <citation type="submission" date="2018-06" db="EMBL/GenBank/DDBJ databases">
        <authorList>
            <person name="Zhirakovskaya E."/>
        </authorList>
    </citation>
    <scope>NUCLEOTIDE SEQUENCE</scope>
</reference>
<proteinExistence type="inferred from homology"/>
<evidence type="ECO:0000256" key="1">
    <source>
        <dbReference type="ARBA" id="ARBA00004117"/>
    </source>
</evidence>
<comment type="subcellular location">
    <subcellularLocation>
        <location evidence="1">Bacterial flagellum basal body</location>
    </subcellularLocation>
</comment>